<feature type="transmembrane region" description="Helical" evidence="1">
    <location>
        <begin position="56"/>
        <end position="75"/>
    </location>
</feature>
<name>A0AAJ0MHK7_9PEZI</name>
<sequence length="136" mass="14943">MRRSPLPSCTHGTNLWVFFRSGLCLRESRSRVELGDPVGKAETGTEPADLWIAQRGFGFGNVICFCIVILGLSLAVTARMLWLLLVGVVILCSARGLWIVDLQCPSMVSRRTVGTDLLAMIASDLGWRGVHRLLCI</sequence>
<keyword evidence="1" id="KW-0472">Membrane</keyword>
<dbReference type="EMBL" id="JAUIQD010000002">
    <property type="protein sequence ID" value="KAK3359378.1"/>
    <property type="molecule type" value="Genomic_DNA"/>
</dbReference>
<reference evidence="2" key="2">
    <citation type="submission" date="2023-06" db="EMBL/GenBank/DDBJ databases">
        <authorList>
            <consortium name="Lawrence Berkeley National Laboratory"/>
            <person name="Haridas S."/>
            <person name="Hensen N."/>
            <person name="Bonometti L."/>
            <person name="Westerberg I."/>
            <person name="Brannstrom I.O."/>
            <person name="Guillou S."/>
            <person name="Cros-Aarteil S."/>
            <person name="Calhoun S."/>
            <person name="Kuo A."/>
            <person name="Mondo S."/>
            <person name="Pangilinan J."/>
            <person name="Riley R."/>
            <person name="Labutti K."/>
            <person name="Andreopoulos B."/>
            <person name="Lipzen A."/>
            <person name="Chen C."/>
            <person name="Yanf M."/>
            <person name="Daum C."/>
            <person name="Ng V."/>
            <person name="Clum A."/>
            <person name="Steindorff A."/>
            <person name="Ohm R."/>
            <person name="Martin F."/>
            <person name="Silar P."/>
            <person name="Natvig D."/>
            <person name="Lalanne C."/>
            <person name="Gautier V."/>
            <person name="Ament-Velasquez S.L."/>
            <person name="Kruys A."/>
            <person name="Hutchinson M.I."/>
            <person name="Powell A.J."/>
            <person name="Barry K."/>
            <person name="Miller A.N."/>
            <person name="Grigoriev I.V."/>
            <person name="Debuchy R."/>
            <person name="Gladieux P."/>
            <person name="Thoren M.H."/>
            <person name="Johannesson H."/>
        </authorList>
    </citation>
    <scope>NUCLEOTIDE SEQUENCE</scope>
    <source>
        <strain evidence="2">CBS 955.72</strain>
    </source>
</reference>
<protein>
    <submittedName>
        <fullName evidence="2">Uncharacterized protein</fullName>
    </submittedName>
</protein>
<evidence type="ECO:0000313" key="3">
    <source>
        <dbReference type="Proteomes" id="UP001275084"/>
    </source>
</evidence>
<keyword evidence="1" id="KW-0812">Transmembrane</keyword>
<comment type="caution">
    <text evidence="2">The sequence shown here is derived from an EMBL/GenBank/DDBJ whole genome shotgun (WGS) entry which is preliminary data.</text>
</comment>
<dbReference type="AlphaFoldDB" id="A0AAJ0MHK7"/>
<dbReference type="Proteomes" id="UP001275084">
    <property type="component" value="Unassembled WGS sequence"/>
</dbReference>
<gene>
    <name evidence="2" type="ORF">B0T25DRAFT_96182</name>
</gene>
<evidence type="ECO:0000256" key="1">
    <source>
        <dbReference type="SAM" id="Phobius"/>
    </source>
</evidence>
<keyword evidence="3" id="KW-1185">Reference proteome</keyword>
<feature type="transmembrane region" description="Helical" evidence="1">
    <location>
        <begin position="81"/>
        <end position="100"/>
    </location>
</feature>
<organism evidence="2 3">
    <name type="scientific">Lasiosphaeria hispida</name>
    <dbReference type="NCBI Taxonomy" id="260671"/>
    <lineage>
        <taxon>Eukaryota</taxon>
        <taxon>Fungi</taxon>
        <taxon>Dikarya</taxon>
        <taxon>Ascomycota</taxon>
        <taxon>Pezizomycotina</taxon>
        <taxon>Sordariomycetes</taxon>
        <taxon>Sordariomycetidae</taxon>
        <taxon>Sordariales</taxon>
        <taxon>Lasiosphaeriaceae</taxon>
        <taxon>Lasiosphaeria</taxon>
    </lineage>
</organism>
<proteinExistence type="predicted"/>
<keyword evidence="1" id="KW-1133">Transmembrane helix</keyword>
<reference evidence="2" key="1">
    <citation type="journal article" date="2023" name="Mol. Phylogenet. Evol.">
        <title>Genome-scale phylogeny and comparative genomics of the fungal order Sordariales.</title>
        <authorList>
            <person name="Hensen N."/>
            <person name="Bonometti L."/>
            <person name="Westerberg I."/>
            <person name="Brannstrom I.O."/>
            <person name="Guillou S."/>
            <person name="Cros-Aarteil S."/>
            <person name="Calhoun S."/>
            <person name="Haridas S."/>
            <person name="Kuo A."/>
            <person name="Mondo S."/>
            <person name="Pangilinan J."/>
            <person name="Riley R."/>
            <person name="LaButti K."/>
            <person name="Andreopoulos B."/>
            <person name="Lipzen A."/>
            <person name="Chen C."/>
            <person name="Yan M."/>
            <person name="Daum C."/>
            <person name="Ng V."/>
            <person name="Clum A."/>
            <person name="Steindorff A."/>
            <person name="Ohm R.A."/>
            <person name="Martin F."/>
            <person name="Silar P."/>
            <person name="Natvig D.O."/>
            <person name="Lalanne C."/>
            <person name="Gautier V."/>
            <person name="Ament-Velasquez S.L."/>
            <person name="Kruys A."/>
            <person name="Hutchinson M.I."/>
            <person name="Powell A.J."/>
            <person name="Barry K."/>
            <person name="Miller A.N."/>
            <person name="Grigoriev I.V."/>
            <person name="Debuchy R."/>
            <person name="Gladieux P."/>
            <person name="Hiltunen Thoren M."/>
            <person name="Johannesson H."/>
        </authorList>
    </citation>
    <scope>NUCLEOTIDE SEQUENCE</scope>
    <source>
        <strain evidence="2">CBS 955.72</strain>
    </source>
</reference>
<evidence type="ECO:0000313" key="2">
    <source>
        <dbReference type="EMBL" id="KAK3359378.1"/>
    </source>
</evidence>
<accession>A0AAJ0MHK7</accession>